<feature type="compositionally biased region" description="Polar residues" evidence="1">
    <location>
        <begin position="40"/>
        <end position="54"/>
    </location>
</feature>
<evidence type="ECO:0000313" key="2">
    <source>
        <dbReference type="EMBL" id="KRX46438.1"/>
    </source>
</evidence>
<accession>A0A0V0U5J6</accession>
<sequence length="122" mass="13826">MGEDAQQQAIDLEQTQTLSGSQTDRRKQHKWAADLCPRHSSPNMPSIRITNSSENGKEPEWKEHSETENNYRTPSGLRLLAPTRSIVSTSSSSKTNITTTLLYQKQTNNIHYISSFFSSKQK</sequence>
<dbReference type="AlphaFoldDB" id="A0A0V0U5J6"/>
<feature type="compositionally biased region" description="Basic and acidic residues" evidence="1">
    <location>
        <begin position="55"/>
        <end position="69"/>
    </location>
</feature>
<comment type="caution">
    <text evidence="2">The sequence shown here is derived from an EMBL/GenBank/DDBJ whole genome shotgun (WGS) entry which is preliminary data.</text>
</comment>
<reference evidence="2 3" key="1">
    <citation type="submission" date="2015-01" db="EMBL/GenBank/DDBJ databases">
        <title>Evolution of Trichinella species and genotypes.</title>
        <authorList>
            <person name="Korhonen P.K."/>
            <person name="Edoardo P."/>
            <person name="Giuseppe L.R."/>
            <person name="Gasser R.B."/>
        </authorList>
    </citation>
    <scope>NUCLEOTIDE SEQUENCE [LARGE SCALE GENOMIC DNA]</scope>
    <source>
        <strain evidence="2">ISS417</strain>
    </source>
</reference>
<evidence type="ECO:0000256" key="1">
    <source>
        <dbReference type="SAM" id="MobiDB-lite"/>
    </source>
</evidence>
<feature type="region of interest" description="Disordered" evidence="1">
    <location>
        <begin position="1"/>
        <end position="77"/>
    </location>
</feature>
<evidence type="ECO:0000313" key="3">
    <source>
        <dbReference type="Proteomes" id="UP000055048"/>
    </source>
</evidence>
<feature type="compositionally biased region" description="Polar residues" evidence="1">
    <location>
        <begin position="1"/>
        <end position="22"/>
    </location>
</feature>
<dbReference type="Proteomes" id="UP000055048">
    <property type="component" value="Unassembled WGS sequence"/>
</dbReference>
<gene>
    <name evidence="2" type="ORF">T05_2998</name>
</gene>
<proteinExistence type="predicted"/>
<protein>
    <submittedName>
        <fullName evidence="2">Uncharacterized protein</fullName>
    </submittedName>
</protein>
<keyword evidence="3" id="KW-1185">Reference proteome</keyword>
<name>A0A0V0U5J6_9BILA</name>
<organism evidence="2 3">
    <name type="scientific">Trichinella murrelli</name>
    <dbReference type="NCBI Taxonomy" id="144512"/>
    <lineage>
        <taxon>Eukaryota</taxon>
        <taxon>Metazoa</taxon>
        <taxon>Ecdysozoa</taxon>
        <taxon>Nematoda</taxon>
        <taxon>Enoplea</taxon>
        <taxon>Dorylaimia</taxon>
        <taxon>Trichinellida</taxon>
        <taxon>Trichinellidae</taxon>
        <taxon>Trichinella</taxon>
    </lineage>
</organism>
<dbReference type="EMBL" id="JYDJ01000058">
    <property type="protein sequence ID" value="KRX46438.1"/>
    <property type="molecule type" value="Genomic_DNA"/>
</dbReference>